<protein>
    <submittedName>
        <fullName evidence="1">Uncharacterized protein</fullName>
    </submittedName>
</protein>
<organism evidence="1 2">
    <name type="scientific">Apiospora hydei</name>
    <dbReference type="NCBI Taxonomy" id="1337664"/>
    <lineage>
        <taxon>Eukaryota</taxon>
        <taxon>Fungi</taxon>
        <taxon>Dikarya</taxon>
        <taxon>Ascomycota</taxon>
        <taxon>Pezizomycotina</taxon>
        <taxon>Sordariomycetes</taxon>
        <taxon>Xylariomycetidae</taxon>
        <taxon>Amphisphaeriales</taxon>
        <taxon>Apiosporaceae</taxon>
        <taxon>Apiospora</taxon>
    </lineage>
</organism>
<gene>
    <name evidence="1" type="ORF">PG997_014355</name>
</gene>
<accession>A0ABR1UTJ5</accession>
<dbReference type="GeneID" id="92051729"/>
<keyword evidence="2" id="KW-1185">Reference proteome</keyword>
<proteinExistence type="predicted"/>
<evidence type="ECO:0000313" key="2">
    <source>
        <dbReference type="Proteomes" id="UP001433268"/>
    </source>
</evidence>
<reference evidence="1 2" key="1">
    <citation type="submission" date="2023-01" db="EMBL/GenBank/DDBJ databases">
        <title>Analysis of 21 Apiospora genomes using comparative genomics revels a genus with tremendous synthesis potential of carbohydrate active enzymes and secondary metabolites.</title>
        <authorList>
            <person name="Sorensen T."/>
        </authorList>
    </citation>
    <scope>NUCLEOTIDE SEQUENCE [LARGE SCALE GENOMIC DNA]</scope>
    <source>
        <strain evidence="1 2">CBS 114990</strain>
    </source>
</reference>
<name>A0ABR1UTJ5_9PEZI</name>
<sequence length="145" mass="15741">MLLLPAVSLWLKWHGPSICYRSQSAPQTHIGSRIWDLVVGHGSNFCRFPSESEDVCRTYSLGTRCAVSSPEDVFVDNGAALRHHLQPAASKKDQPSPLGPEYGLGVESHSALSGLDWPFSPTRGTLDAPSTLRPNVSTQMWLAAA</sequence>
<dbReference type="RefSeq" id="XP_066660857.1">
    <property type="nucleotide sequence ID" value="XM_066818669.1"/>
</dbReference>
<dbReference type="Proteomes" id="UP001433268">
    <property type="component" value="Unassembled WGS sequence"/>
</dbReference>
<dbReference type="EMBL" id="JAQQWN010000010">
    <property type="protein sequence ID" value="KAK8062258.1"/>
    <property type="molecule type" value="Genomic_DNA"/>
</dbReference>
<comment type="caution">
    <text evidence="1">The sequence shown here is derived from an EMBL/GenBank/DDBJ whole genome shotgun (WGS) entry which is preliminary data.</text>
</comment>
<evidence type="ECO:0000313" key="1">
    <source>
        <dbReference type="EMBL" id="KAK8062258.1"/>
    </source>
</evidence>